<keyword evidence="7" id="KW-0630">Potassium</keyword>
<dbReference type="PROSITE" id="PS51201">
    <property type="entry name" value="RCK_N"/>
    <property type="match status" value="1"/>
</dbReference>
<evidence type="ECO:0000256" key="5">
    <source>
        <dbReference type="ARBA" id="ARBA00022538"/>
    </source>
</evidence>
<feature type="transmembrane region" description="Helical" evidence="11">
    <location>
        <begin position="92"/>
        <end position="115"/>
    </location>
</feature>
<dbReference type="GO" id="GO:0012505">
    <property type="term" value="C:endomembrane system"/>
    <property type="evidence" value="ECO:0007669"/>
    <property type="project" value="UniProtKB-SubCell"/>
</dbReference>
<keyword evidence="10 11" id="KW-0472">Membrane</keyword>
<feature type="transmembrane region" description="Helical" evidence="11">
    <location>
        <begin position="275"/>
        <end position="295"/>
    </location>
</feature>
<name>H0HN14_9HYPH</name>
<feature type="transmembrane region" description="Helical" evidence="11">
    <location>
        <begin position="246"/>
        <end position="263"/>
    </location>
</feature>
<dbReference type="InterPro" id="IPR036291">
    <property type="entry name" value="NAD(P)-bd_dom_sf"/>
</dbReference>
<evidence type="ECO:0000256" key="6">
    <source>
        <dbReference type="ARBA" id="ARBA00022692"/>
    </source>
</evidence>
<dbReference type="SUPFAM" id="SSF51735">
    <property type="entry name" value="NAD(P)-binding Rossmann-fold domains"/>
    <property type="match status" value="1"/>
</dbReference>
<dbReference type="Pfam" id="PF02254">
    <property type="entry name" value="TrkA_N"/>
    <property type="match status" value="1"/>
</dbReference>
<evidence type="ECO:0000256" key="9">
    <source>
        <dbReference type="ARBA" id="ARBA00023065"/>
    </source>
</evidence>
<dbReference type="Pfam" id="PF00999">
    <property type="entry name" value="Na_H_Exchanger"/>
    <property type="match status" value="1"/>
</dbReference>
<sequence>MPDAASNDYSMLRDAVVFLLAAIVVVPLFRHFRVNSIVGYIVAGIVIGPHGLALIRDVEGTHRLAEFGIVFMLFTIGLELSFERLKTMARYVFGLGLAQVVVTGAVLASGALIFGAGWGQAAVIGGALALSSTAFVLQLLSERGELSSHFGRVVLSVLLLQDLAVVPGLAVVTALGSEPEALAWALIVAGLKAIAALGLLLAVGRLVLRPLYRMIAETRSPELFAAATLLVVLATAWGTAAAGLSMALGAFLAGLMLAGTEYRHQIEADIRPARGLLLGLFFMSIGMLLDLATIIPQLPAIIAAVALLISSKALIAAALGWCFRLPLPVAVNAGLHLAQGGEFAFVLFSLAMGAAVLPMEMGQFLLAVVAISMTLTPLLALAGRKVQARLEQRAAGGLEALMTETEGYSDHVVIAGFGRVGRTVAQMLDARDVQWIAIDLDAKNIAQARSRGLQVFFGDAAQDAITAAAGLDRARAAVITLDNPAAAASALRNIKKKLPDIPVIVRARDASNMGELMRGGATSVMPETIESSLLLGGAVLRSLGQAESEIDEVIEFFRRDAVEGGQRAADDEQ</sequence>
<feature type="transmembrane region" description="Helical" evidence="11">
    <location>
        <begin position="121"/>
        <end position="141"/>
    </location>
</feature>
<feature type="transmembrane region" description="Helical" evidence="11">
    <location>
        <begin position="61"/>
        <end position="80"/>
    </location>
</feature>
<dbReference type="PATRIC" id="fig|1107882.3.peg.1498"/>
<evidence type="ECO:0000259" key="12">
    <source>
        <dbReference type="PROSITE" id="PS51201"/>
    </source>
</evidence>
<feature type="transmembrane region" description="Helical" evidence="11">
    <location>
        <begin position="301"/>
        <end position="323"/>
    </location>
</feature>
<keyword evidence="9" id="KW-0406">Ion transport</keyword>
<dbReference type="FunFam" id="3.40.50.720:FF:000036">
    <property type="entry name" value="Glutathione-regulated potassium-efflux system protein KefB"/>
    <property type="match status" value="1"/>
</dbReference>
<dbReference type="PANTHER" id="PTHR46157">
    <property type="entry name" value="K(+) EFFLUX ANTIPORTER 3, CHLOROPLASTIC"/>
    <property type="match status" value="1"/>
</dbReference>
<feature type="transmembrane region" description="Helical" evidence="11">
    <location>
        <begin position="12"/>
        <end position="30"/>
    </location>
</feature>
<feature type="domain" description="RCK N-terminal" evidence="12">
    <location>
        <begin position="409"/>
        <end position="526"/>
    </location>
</feature>
<dbReference type="InterPro" id="IPR003148">
    <property type="entry name" value="RCK_N"/>
</dbReference>
<dbReference type="InterPro" id="IPR006153">
    <property type="entry name" value="Cation/H_exchanger_TM"/>
</dbReference>
<dbReference type="GO" id="GO:0015297">
    <property type="term" value="F:antiporter activity"/>
    <property type="evidence" value="ECO:0007669"/>
    <property type="project" value="UniProtKB-KW"/>
</dbReference>
<evidence type="ECO:0000256" key="11">
    <source>
        <dbReference type="SAM" id="Phobius"/>
    </source>
</evidence>
<dbReference type="Gene3D" id="3.40.50.720">
    <property type="entry name" value="NAD(P)-binding Rossmann-like Domain"/>
    <property type="match status" value="1"/>
</dbReference>
<evidence type="ECO:0000313" key="14">
    <source>
        <dbReference type="Proteomes" id="UP000003250"/>
    </source>
</evidence>
<keyword evidence="4" id="KW-0050">Antiport</keyword>
<organism evidence="13 14">
    <name type="scientific">Mesorhizobium alhagi CCNWXJ12-2</name>
    <dbReference type="NCBI Taxonomy" id="1107882"/>
    <lineage>
        <taxon>Bacteria</taxon>
        <taxon>Pseudomonadati</taxon>
        <taxon>Pseudomonadota</taxon>
        <taxon>Alphaproteobacteria</taxon>
        <taxon>Hyphomicrobiales</taxon>
        <taxon>Phyllobacteriaceae</taxon>
        <taxon>Allomesorhizobium</taxon>
    </lineage>
</organism>
<keyword evidence="6 11" id="KW-0812">Transmembrane</keyword>
<dbReference type="InterPro" id="IPR038770">
    <property type="entry name" value="Na+/solute_symporter_sf"/>
</dbReference>
<feature type="transmembrane region" description="Helical" evidence="11">
    <location>
        <begin position="335"/>
        <end position="357"/>
    </location>
</feature>
<feature type="transmembrane region" description="Helical" evidence="11">
    <location>
        <begin position="181"/>
        <end position="203"/>
    </location>
</feature>
<dbReference type="GO" id="GO:0006813">
    <property type="term" value="P:potassium ion transport"/>
    <property type="evidence" value="ECO:0007669"/>
    <property type="project" value="UniProtKB-KW"/>
</dbReference>
<evidence type="ECO:0000256" key="7">
    <source>
        <dbReference type="ARBA" id="ARBA00022958"/>
    </source>
</evidence>
<evidence type="ECO:0000313" key="13">
    <source>
        <dbReference type="EMBL" id="EHK57881.1"/>
    </source>
</evidence>
<comment type="subcellular location">
    <subcellularLocation>
        <location evidence="1">Endomembrane system</location>
        <topology evidence="1">Multi-pass membrane protein</topology>
    </subcellularLocation>
</comment>
<evidence type="ECO:0000256" key="10">
    <source>
        <dbReference type="ARBA" id="ARBA00023136"/>
    </source>
</evidence>
<evidence type="ECO:0000256" key="2">
    <source>
        <dbReference type="ARBA" id="ARBA00005551"/>
    </source>
</evidence>
<dbReference type="Proteomes" id="UP000003250">
    <property type="component" value="Unassembled WGS sequence"/>
</dbReference>
<evidence type="ECO:0000256" key="3">
    <source>
        <dbReference type="ARBA" id="ARBA00022448"/>
    </source>
</evidence>
<dbReference type="NCBIfam" id="TIGR00932">
    <property type="entry name" value="2a37"/>
    <property type="match status" value="1"/>
</dbReference>
<dbReference type="EMBL" id="AHAM01000052">
    <property type="protein sequence ID" value="EHK57881.1"/>
    <property type="molecule type" value="Genomic_DNA"/>
</dbReference>
<keyword evidence="3" id="KW-0813">Transport</keyword>
<accession>H0HN14</accession>
<gene>
    <name evidence="13" type="ORF">MAXJ12_07674</name>
</gene>
<proteinExistence type="inferred from homology"/>
<evidence type="ECO:0000256" key="8">
    <source>
        <dbReference type="ARBA" id="ARBA00022989"/>
    </source>
</evidence>
<evidence type="ECO:0000256" key="4">
    <source>
        <dbReference type="ARBA" id="ARBA00022449"/>
    </source>
</evidence>
<dbReference type="RefSeq" id="WP_008835176.1">
    <property type="nucleotide sequence ID" value="NZ_AHAM01000052.1"/>
</dbReference>
<dbReference type="InterPro" id="IPR004771">
    <property type="entry name" value="K/H_exchanger"/>
</dbReference>
<feature type="transmembrane region" description="Helical" evidence="11">
    <location>
        <begin position="37"/>
        <end position="55"/>
    </location>
</feature>
<keyword evidence="14" id="KW-1185">Reference proteome</keyword>
<keyword evidence="8 11" id="KW-1133">Transmembrane helix</keyword>
<feature type="transmembrane region" description="Helical" evidence="11">
    <location>
        <begin position="153"/>
        <end position="175"/>
    </location>
</feature>
<dbReference type="GO" id="GO:1902600">
    <property type="term" value="P:proton transmembrane transport"/>
    <property type="evidence" value="ECO:0007669"/>
    <property type="project" value="InterPro"/>
</dbReference>
<dbReference type="PANTHER" id="PTHR46157:SF4">
    <property type="entry name" value="K(+) EFFLUX ANTIPORTER 3, CHLOROPLASTIC"/>
    <property type="match status" value="1"/>
</dbReference>
<dbReference type="OrthoDB" id="9781411at2"/>
<evidence type="ECO:0000256" key="1">
    <source>
        <dbReference type="ARBA" id="ARBA00004127"/>
    </source>
</evidence>
<dbReference type="AlphaFoldDB" id="H0HN14"/>
<dbReference type="Gene3D" id="1.20.1530.20">
    <property type="match status" value="1"/>
</dbReference>
<keyword evidence="5" id="KW-0633">Potassium transport</keyword>
<protein>
    <submittedName>
        <fullName evidence="13">Potassium efflux system protein</fullName>
    </submittedName>
</protein>
<feature type="transmembrane region" description="Helical" evidence="11">
    <location>
        <begin position="223"/>
        <end position="240"/>
    </location>
</feature>
<dbReference type="GO" id="GO:0008324">
    <property type="term" value="F:monoatomic cation transmembrane transporter activity"/>
    <property type="evidence" value="ECO:0007669"/>
    <property type="project" value="InterPro"/>
</dbReference>
<feature type="transmembrane region" description="Helical" evidence="11">
    <location>
        <begin position="363"/>
        <end position="383"/>
    </location>
</feature>
<dbReference type="GO" id="GO:0016020">
    <property type="term" value="C:membrane"/>
    <property type="evidence" value="ECO:0007669"/>
    <property type="project" value="InterPro"/>
</dbReference>
<reference evidence="13 14" key="1">
    <citation type="journal article" date="2012" name="J. Bacteriol.">
        <title>Draft Genome Sequence of Mesorhizobium alhagi CCNWXJ12-2T, a Novel Salt-Resistant Species Isolated from the Desert of Northwestern China.</title>
        <authorList>
            <person name="Zhou M."/>
            <person name="Chen W."/>
            <person name="Chen H."/>
            <person name="Wei G."/>
        </authorList>
    </citation>
    <scope>NUCLEOTIDE SEQUENCE [LARGE SCALE GENOMIC DNA]</scope>
    <source>
        <strain evidence="13 14">CCNWXJ12-2</strain>
    </source>
</reference>
<comment type="similarity">
    <text evidence="2">Belongs to the monovalent cation:proton antiporter 2 (CPA2) transporter (TC 2.A.37) family.</text>
</comment>